<comment type="caution">
    <text evidence="2">The sequence shown here is derived from an EMBL/GenBank/DDBJ whole genome shotgun (WGS) entry which is preliminary data.</text>
</comment>
<evidence type="ECO:0000313" key="2">
    <source>
        <dbReference type="EMBL" id="ROT70830.1"/>
    </source>
</evidence>
<reference evidence="2 3" key="2">
    <citation type="submission" date="2019-01" db="EMBL/GenBank/DDBJ databases">
        <title>The decoding of complex shrimp genome reveals the adaptation for benthos swimmer, frequently molting mechanism and breeding impact on genome.</title>
        <authorList>
            <person name="Sun Y."/>
            <person name="Gao Y."/>
            <person name="Yu Y."/>
        </authorList>
    </citation>
    <scope>NUCLEOTIDE SEQUENCE [LARGE SCALE GENOMIC DNA]</scope>
    <source>
        <tissue evidence="2">Muscle</tissue>
    </source>
</reference>
<feature type="compositionally biased region" description="Basic and acidic residues" evidence="1">
    <location>
        <begin position="398"/>
        <end position="408"/>
    </location>
</feature>
<dbReference type="EMBL" id="QCYY01002380">
    <property type="protein sequence ID" value="ROT70830.1"/>
    <property type="molecule type" value="Genomic_DNA"/>
</dbReference>
<feature type="compositionally biased region" description="Basic and acidic residues" evidence="1">
    <location>
        <begin position="99"/>
        <end position="119"/>
    </location>
</feature>
<feature type="region of interest" description="Disordered" evidence="1">
    <location>
        <begin position="387"/>
        <end position="422"/>
    </location>
</feature>
<reference evidence="2 3" key="1">
    <citation type="submission" date="2018-04" db="EMBL/GenBank/DDBJ databases">
        <authorList>
            <person name="Zhang X."/>
            <person name="Yuan J."/>
            <person name="Li F."/>
            <person name="Xiang J."/>
        </authorList>
    </citation>
    <scope>NUCLEOTIDE SEQUENCE [LARGE SCALE GENOMIC DNA]</scope>
    <source>
        <tissue evidence="2">Muscle</tissue>
    </source>
</reference>
<organism evidence="2 3">
    <name type="scientific">Penaeus vannamei</name>
    <name type="common">Whiteleg shrimp</name>
    <name type="synonym">Litopenaeus vannamei</name>
    <dbReference type="NCBI Taxonomy" id="6689"/>
    <lineage>
        <taxon>Eukaryota</taxon>
        <taxon>Metazoa</taxon>
        <taxon>Ecdysozoa</taxon>
        <taxon>Arthropoda</taxon>
        <taxon>Crustacea</taxon>
        <taxon>Multicrustacea</taxon>
        <taxon>Malacostraca</taxon>
        <taxon>Eumalacostraca</taxon>
        <taxon>Eucarida</taxon>
        <taxon>Decapoda</taxon>
        <taxon>Dendrobranchiata</taxon>
        <taxon>Penaeoidea</taxon>
        <taxon>Penaeidae</taxon>
        <taxon>Penaeus</taxon>
    </lineage>
</organism>
<proteinExistence type="predicted"/>
<gene>
    <name evidence="2" type="ORF">C7M84_010849</name>
</gene>
<feature type="compositionally biased region" description="Basic and acidic residues" evidence="1">
    <location>
        <begin position="1"/>
        <end position="10"/>
    </location>
</feature>
<feature type="compositionally biased region" description="Polar residues" evidence="1">
    <location>
        <begin position="11"/>
        <end position="25"/>
    </location>
</feature>
<feature type="region of interest" description="Disordered" evidence="1">
    <location>
        <begin position="1"/>
        <end position="187"/>
    </location>
</feature>
<dbReference type="AlphaFoldDB" id="A0A423T2W7"/>
<dbReference type="Proteomes" id="UP000283509">
    <property type="component" value="Unassembled WGS sequence"/>
</dbReference>
<accession>A0A423T2W7</accession>
<feature type="compositionally biased region" description="Basic and acidic residues" evidence="1">
    <location>
        <begin position="70"/>
        <end position="82"/>
    </location>
</feature>
<protein>
    <submittedName>
        <fullName evidence="2">Uncharacterized protein</fullName>
    </submittedName>
</protein>
<evidence type="ECO:0000256" key="1">
    <source>
        <dbReference type="SAM" id="MobiDB-lite"/>
    </source>
</evidence>
<evidence type="ECO:0000313" key="3">
    <source>
        <dbReference type="Proteomes" id="UP000283509"/>
    </source>
</evidence>
<name>A0A423T2W7_PENVA</name>
<sequence>MKGQSEDVRKTSGSSLGCCNTQVYSDSLERPAAASPTTRVSDGPRGRSSTQGDVERERLVGGTTLTQASCDDHKLAESLRYDAKRRRELGAGSGPRASPQDKLRMRERGKDEAREDSGKGDSSFPVPLASDEGLGEGRGKARRALTVSPGGLVSPQPRHRDSLSDRSLTSLDESDGRTECGILRHPSCMSSSGGPTAVYFDDAADPRRSSGRWKPPPGVSEAPCPHCPREVVPPATSSQHCSPTLPSAYQVASDLRLYGHGAAAQPGRQGPEGEASPAGRVFLTETMIREPGSQWLPTDAGGGEPAWAFTDATARLSPTDLAGEDAELEDECLWNREYWRTSRSCSRCSSATIYANTSDPGAPEPTYENVFDWCEEPIYATVAGQLADEDEDEAVTAFRRDSSEERDSPPPVGPRASVAGRKPQVPLADLKLFLHAQKSTGTSPSSSTATLCPEDDPQDSSEGGDTLERRGRRSCQPRAPASESPPEDYGLRIRLPVLGEDPRGSDKGQYAAPLPHLAHPDGRAPLRLAAHPVKEERAKTDEEENGRGSLYVVIGSAAGGNGDVAIHHK</sequence>
<feature type="region of interest" description="Disordered" evidence="1">
    <location>
        <begin position="438"/>
        <end position="523"/>
    </location>
</feature>
<keyword evidence="3" id="KW-1185">Reference proteome</keyword>
<feature type="compositionally biased region" description="Low complexity" evidence="1">
    <location>
        <begin position="439"/>
        <end position="450"/>
    </location>
</feature>